<feature type="compositionally biased region" description="Low complexity" evidence="2">
    <location>
        <begin position="224"/>
        <end position="238"/>
    </location>
</feature>
<dbReference type="STRING" id="58919.A0A316ZK88"/>
<dbReference type="GeneID" id="37268844"/>
<dbReference type="EMBL" id="KZ819283">
    <property type="protein sequence ID" value="PWO01227.1"/>
    <property type="molecule type" value="Genomic_DNA"/>
</dbReference>
<evidence type="ECO:0000256" key="2">
    <source>
        <dbReference type="SAM" id="MobiDB-lite"/>
    </source>
</evidence>
<dbReference type="PANTHER" id="PTHR31836">
    <property type="match status" value="1"/>
</dbReference>
<organism evidence="4 5">
    <name type="scientific">Tilletiopsis washingtonensis</name>
    <dbReference type="NCBI Taxonomy" id="58919"/>
    <lineage>
        <taxon>Eukaryota</taxon>
        <taxon>Fungi</taxon>
        <taxon>Dikarya</taxon>
        <taxon>Basidiomycota</taxon>
        <taxon>Ustilaginomycotina</taxon>
        <taxon>Exobasidiomycetes</taxon>
        <taxon>Entylomatales</taxon>
        <taxon>Entylomatales incertae sedis</taxon>
        <taxon>Tilletiopsis</taxon>
    </lineage>
</organism>
<keyword evidence="1 3" id="KW-0732">Signal</keyword>
<feature type="chain" id="PRO_5016300447" description="RlpA-like protein double-psi beta-barrel domain-containing protein" evidence="3">
    <location>
        <begin position="25"/>
        <end position="294"/>
    </location>
</feature>
<evidence type="ECO:0000313" key="4">
    <source>
        <dbReference type="EMBL" id="PWO01227.1"/>
    </source>
</evidence>
<feature type="region of interest" description="Disordered" evidence="2">
    <location>
        <begin position="213"/>
        <end position="255"/>
    </location>
</feature>
<dbReference type="InterPro" id="IPR051477">
    <property type="entry name" value="Expansin_CellWall"/>
</dbReference>
<dbReference type="RefSeq" id="XP_025601505.1">
    <property type="nucleotide sequence ID" value="XM_025741300.1"/>
</dbReference>
<keyword evidence="5" id="KW-1185">Reference proteome</keyword>
<dbReference type="AlphaFoldDB" id="A0A316ZK88"/>
<name>A0A316ZK88_9BASI</name>
<dbReference type="InterPro" id="IPR036908">
    <property type="entry name" value="RlpA-like_sf"/>
</dbReference>
<evidence type="ECO:0000256" key="1">
    <source>
        <dbReference type="ARBA" id="ARBA00022729"/>
    </source>
</evidence>
<proteinExistence type="predicted"/>
<gene>
    <name evidence="4" type="ORF">FA09DRAFT_327182</name>
</gene>
<dbReference type="Gene3D" id="2.40.40.10">
    <property type="entry name" value="RlpA-like domain"/>
    <property type="match status" value="1"/>
</dbReference>
<dbReference type="PANTHER" id="PTHR31836:SF25">
    <property type="entry name" value="RLPA-LIKE PROTEIN DOUBLE-PSI BETA-BARREL DOMAIN-CONTAINING PROTEIN"/>
    <property type="match status" value="1"/>
</dbReference>
<accession>A0A316ZK88</accession>
<reference evidence="4 5" key="1">
    <citation type="journal article" date="2018" name="Mol. Biol. Evol.">
        <title>Broad Genomic Sampling Reveals a Smut Pathogenic Ancestry of the Fungal Clade Ustilaginomycotina.</title>
        <authorList>
            <person name="Kijpornyongpan T."/>
            <person name="Mondo S.J."/>
            <person name="Barry K."/>
            <person name="Sandor L."/>
            <person name="Lee J."/>
            <person name="Lipzen A."/>
            <person name="Pangilinan J."/>
            <person name="LaButti K."/>
            <person name="Hainaut M."/>
            <person name="Henrissat B."/>
            <person name="Grigoriev I.V."/>
            <person name="Spatafora J.W."/>
            <person name="Aime M.C."/>
        </authorList>
    </citation>
    <scope>NUCLEOTIDE SEQUENCE [LARGE SCALE GENOMIC DNA]</scope>
    <source>
        <strain evidence="4 5">MCA 4186</strain>
    </source>
</reference>
<evidence type="ECO:0008006" key="6">
    <source>
        <dbReference type="Google" id="ProtNLM"/>
    </source>
</evidence>
<evidence type="ECO:0000256" key="3">
    <source>
        <dbReference type="SAM" id="SignalP"/>
    </source>
</evidence>
<feature type="signal peptide" evidence="3">
    <location>
        <begin position="1"/>
        <end position="24"/>
    </location>
</feature>
<dbReference type="Proteomes" id="UP000245946">
    <property type="component" value="Unassembled WGS sequence"/>
</dbReference>
<dbReference type="OrthoDB" id="623670at2759"/>
<dbReference type="CDD" id="cd22191">
    <property type="entry name" value="DPBB_RlpA_EXP_N-like"/>
    <property type="match status" value="1"/>
</dbReference>
<evidence type="ECO:0000313" key="5">
    <source>
        <dbReference type="Proteomes" id="UP000245946"/>
    </source>
</evidence>
<feature type="compositionally biased region" description="Low complexity" evidence="2">
    <location>
        <begin position="245"/>
        <end position="255"/>
    </location>
</feature>
<protein>
    <recommendedName>
        <fullName evidence="6">RlpA-like protein double-psi beta-barrel domain-containing protein</fullName>
    </recommendedName>
</protein>
<sequence>MKTSLALAALAAAVLGLAAAPAAALEEQSAGHGHMRRHHAKIQNIQKRYQGHATFYNTQTGNAGSCGRMLHNSEYVVAVAGGIMNSGLCGKTVTISANGKTAQATIEDTCPPGGGNCGGADLDLSPSLFAFFAPVSVGKMPISWSIGGGGGGNSGGGGGGNNNDDDDDDDNGAAAAAAAAAAKKAAARASAAAASALAEASASRSSASEARASSLSEASESRASRSSVASESRASSLSEARESRSSVASVASASSASVAAAEASAAAEAERPKVIENYVAVFEGMNNMVAAAQS</sequence>
<feature type="compositionally biased region" description="Gly residues" evidence="2">
    <location>
        <begin position="151"/>
        <end position="161"/>
    </location>
</feature>
<dbReference type="SUPFAM" id="SSF50685">
    <property type="entry name" value="Barwin-like endoglucanases"/>
    <property type="match status" value="1"/>
</dbReference>
<feature type="region of interest" description="Disordered" evidence="2">
    <location>
        <begin position="151"/>
        <end position="171"/>
    </location>
</feature>